<evidence type="ECO:0000313" key="2">
    <source>
        <dbReference type="Proteomes" id="UP000287651"/>
    </source>
</evidence>
<proteinExistence type="predicted"/>
<name>A0A427B768_ENSVE</name>
<accession>A0A427B768</accession>
<reference evidence="1 2" key="1">
    <citation type="journal article" date="2014" name="Agronomy (Basel)">
        <title>A Draft Genome Sequence for Ensete ventricosum, the Drought-Tolerant Tree Against Hunger.</title>
        <authorList>
            <person name="Harrison J."/>
            <person name="Moore K.A."/>
            <person name="Paszkiewicz K."/>
            <person name="Jones T."/>
            <person name="Grant M."/>
            <person name="Ambacheew D."/>
            <person name="Muzemil S."/>
            <person name="Studholme D.J."/>
        </authorList>
    </citation>
    <scope>NUCLEOTIDE SEQUENCE [LARGE SCALE GENOMIC DNA]</scope>
</reference>
<organism evidence="1 2">
    <name type="scientific">Ensete ventricosum</name>
    <name type="common">Abyssinian banana</name>
    <name type="synonym">Musa ensete</name>
    <dbReference type="NCBI Taxonomy" id="4639"/>
    <lineage>
        <taxon>Eukaryota</taxon>
        <taxon>Viridiplantae</taxon>
        <taxon>Streptophyta</taxon>
        <taxon>Embryophyta</taxon>
        <taxon>Tracheophyta</taxon>
        <taxon>Spermatophyta</taxon>
        <taxon>Magnoliopsida</taxon>
        <taxon>Liliopsida</taxon>
        <taxon>Zingiberales</taxon>
        <taxon>Musaceae</taxon>
        <taxon>Ensete</taxon>
    </lineage>
</organism>
<protein>
    <submittedName>
        <fullName evidence="1">Uncharacterized protein</fullName>
    </submittedName>
</protein>
<dbReference type="AlphaFoldDB" id="A0A427B768"/>
<evidence type="ECO:0000313" key="1">
    <source>
        <dbReference type="EMBL" id="RRT84325.1"/>
    </source>
</evidence>
<gene>
    <name evidence="1" type="ORF">B296_00001841</name>
</gene>
<sequence>MAANRSNLPLRLQQILSGGRSVSPVLKLESEPVKDRDEEVAALPLEGGTFMRFSFVAFDKDEGRRHLRPSAKNVEEAESPPGC</sequence>
<dbReference type="EMBL" id="AMZH03000326">
    <property type="protein sequence ID" value="RRT84325.1"/>
    <property type="molecule type" value="Genomic_DNA"/>
</dbReference>
<dbReference type="Proteomes" id="UP000287651">
    <property type="component" value="Unassembled WGS sequence"/>
</dbReference>
<comment type="caution">
    <text evidence="1">The sequence shown here is derived from an EMBL/GenBank/DDBJ whole genome shotgun (WGS) entry which is preliminary data.</text>
</comment>